<name>A0A2A2LKC8_9BILA</name>
<dbReference type="PANTHER" id="PTHR10974">
    <property type="entry name" value="FI08016P-RELATED"/>
    <property type="match status" value="1"/>
</dbReference>
<dbReference type="InterPro" id="IPR004245">
    <property type="entry name" value="DUF229"/>
</dbReference>
<reference evidence="1 2" key="1">
    <citation type="journal article" date="2017" name="Curr. Biol.">
        <title>Genome architecture and evolution of a unichromosomal asexual nematode.</title>
        <authorList>
            <person name="Fradin H."/>
            <person name="Zegar C."/>
            <person name="Gutwein M."/>
            <person name="Lucas J."/>
            <person name="Kovtun M."/>
            <person name="Corcoran D."/>
            <person name="Baugh L.R."/>
            <person name="Kiontke K."/>
            <person name="Gunsalus K."/>
            <person name="Fitch D.H."/>
            <person name="Piano F."/>
        </authorList>
    </citation>
    <scope>NUCLEOTIDE SEQUENCE [LARGE SCALE GENOMIC DNA]</scope>
    <source>
        <strain evidence="1">PF1309</strain>
    </source>
</reference>
<dbReference type="AlphaFoldDB" id="A0A2A2LKC8"/>
<dbReference type="PANTHER" id="PTHR10974:SF1">
    <property type="entry name" value="FI08016P-RELATED"/>
    <property type="match status" value="1"/>
</dbReference>
<evidence type="ECO:0000313" key="2">
    <source>
        <dbReference type="Proteomes" id="UP000218231"/>
    </source>
</evidence>
<dbReference type="Pfam" id="PF02995">
    <property type="entry name" value="DUF229"/>
    <property type="match status" value="1"/>
</dbReference>
<accession>A0A2A2LKC8</accession>
<protein>
    <submittedName>
        <fullName evidence="1">Uncharacterized protein</fullName>
    </submittedName>
</protein>
<organism evidence="1 2">
    <name type="scientific">Diploscapter pachys</name>
    <dbReference type="NCBI Taxonomy" id="2018661"/>
    <lineage>
        <taxon>Eukaryota</taxon>
        <taxon>Metazoa</taxon>
        <taxon>Ecdysozoa</taxon>
        <taxon>Nematoda</taxon>
        <taxon>Chromadorea</taxon>
        <taxon>Rhabditida</taxon>
        <taxon>Rhabditina</taxon>
        <taxon>Rhabditomorpha</taxon>
        <taxon>Rhabditoidea</taxon>
        <taxon>Rhabditidae</taxon>
        <taxon>Diploscapter</taxon>
    </lineage>
</organism>
<dbReference type="STRING" id="2018661.A0A2A2LKC8"/>
<keyword evidence="2" id="KW-1185">Reference proteome</keyword>
<gene>
    <name evidence="1" type="ORF">WR25_27320</name>
</gene>
<dbReference type="Proteomes" id="UP000218231">
    <property type="component" value="Unassembled WGS sequence"/>
</dbReference>
<dbReference type="GO" id="GO:0005615">
    <property type="term" value="C:extracellular space"/>
    <property type="evidence" value="ECO:0007669"/>
    <property type="project" value="TreeGrafter"/>
</dbReference>
<dbReference type="EMBL" id="LIAE01006653">
    <property type="protein sequence ID" value="PAV86609.1"/>
    <property type="molecule type" value="Genomic_DNA"/>
</dbReference>
<evidence type="ECO:0000313" key="1">
    <source>
        <dbReference type="EMBL" id="PAV86609.1"/>
    </source>
</evidence>
<dbReference type="OrthoDB" id="413313at2759"/>
<comment type="caution">
    <text evidence="1">The sequence shown here is derived from an EMBL/GenBank/DDBJ whole genome shotgun (WGS) entry which is preliminary data.</text>
</comment>
<proteinExistence type="predicted"/>
<dbReference type="Gene3D" id="3.40.720.10">
    <property type="entry name" value="Alkaline Phosphatase, subunit A"/>
    <property type="match status" value="1"/>
</dbReference>
<dbReference type="InterPro" id="IPR017850">
    <property type="entry name" value="Alkaline_phosphatase_core_sf"/>
</dbReference>
<sequence length="658" mass="76197">MTALIIILLLIVSYIYWRNTRSLSYIQTLDGLHKFDVIMPTKGFHDVLGNVCKWPIMSLNESDIAEYVNGTKNLNCQEKMPPLAYLSPDGTLTLSHSIFSNDSAVNEEIACYYSELSLNEDGLQYQFGQEYQISPNAPVIVPFPQFIVSCRNATFHTKYLKAFVNFASKYELNDRGVARGFEEATMDNPSLAILLISSVSYNQFMRHMPMTLRFLEENDFITSTMFNKVADTSFQNSLTILTGETVQPNDSLESLEGTYLWSAMKERGCMVMLNDDIQYDGPFYRRSRADKFRPNVEYFTRAYHLFNHHKHIEEHSMCMKDGKMSAEEYINIWKEYSVRFRSTCHFSFSYINGLTQKSTQNLAAIDQVLRTNLEQMKANGVFEKTSIVIMSDTGNRVSRIANTFTGKVEERNPFFTIRMPTKFGRFYPRQVLNMQFNANRLISNYDIHAMLFDYASMTFGAEDLVEDPEEQVLSYGNRGLSLFRYSLPVFRSCADSGIPAYFCLCMDEKEARSSLFSENSDTYNSLYSQIREELLTNQTCLSEVVKHDNWKWVTVFTLNPMVLRGIRNEREWLEARTKPVESPVEFMEVGVMAFAPRVKSIPMDRARNMAILTRFRHYRQDDRIESAGNKMIIWTNDGCIIKDAYRYCDMCYNQVLLS</sequence>